<dbReference type="SUPFAM" id="SSF53850">
    <property type="entry name" value="Periplasmic binding protein-like II"/>
    <property type="match status" value="1"/>
</dbReference>
<dbReference type="PANTHER" id="PTHR30632:SF11">
    <property type="entry name" value="BLR4797 PROTEIN"/>
    <property type="match status" value="1"/>
</dbReference>
<reference evidence="1 2" key="1">
    <citation type="submission" date="2020-02" db="EMBL/GenBank/DDBJ databases">
        <title>Genome sequence of strain AETb3-4.</title>
        <authorList>
            <person name="Gao J."/>
            <person name="Zhang X."/>
        </authorList>
    </citation>
    <scope>NUCLEOTIDE SEQUENCE [LARGE SCALE GENOMIC DNA]</scope>
    <source>
        <strain evidence="1 2">AETb3-4</strain>
    </source>
</reference>
<dbReference type="AlphaFoldDB" id="A0A7Y7IF19"/>
<gene>
    <name evidence="1" type="ORF">G6034_05090</name>
</gene>
<organism evidence="1 2">
    <name type="scientific">Arthrobacter wenxiniae</name>
    <dbReference type="NCBI Taxonomy" id="2713570"/>
    <lineage>
        <taxon>Bacteria</taxon>
        <taxon>Bacillati</taxon>
        <taxon>Actinomycetota</taxon>
        <taxon>Actinomycetes</taxon>
        <taxon>Micrococcales</taxon>
        <taxon>Micrococcaceae</taxon>
        <taxon>Arthrobacter</taxon>
    </lineage>
</organism>
<proteinExistence type="predicted"/>
<protein>
    <submittedName>
        <fullName evidence="1">ABC transporter substrate-binding protein</fullName>
    </submittedName>
</protein>
<dbReference type="InterPro" id="IPR050682">
    <property type="entry name" value="ModA/WtpA"/>
</dbReference>
<evidence type="ECO:0000313" key="1">
    <source>
        <dbReference type="EMBL" id="NVM94292.1"/>
    </source>
</evidence>
<name>A0A7Y7IF19_9MICC</name>
<evidence type="ECO:0000313" key="2">
    <source>
        <dbReference type="Proteomes" id="UP000543556"/>
    </source>
</evidence>
<sequence>MRAISSMATRHVLADLAEAAARAGLPLLQLESVGGVNAAQRVAAGEPFDLVFLAEYALQRLAAEGHVDPASIAPIVLSEVAVGVAARSADAATCSEGTAFANADELRGALRAAFRIGYSTGPSGTELLRMMDQWGMTDEISDRLVQARPGVPVARLLAEGEVDLGLQQLSELVGQPGVCILGVLPADCAIITVFAGAVAASSNNAARAAEVLAFFRSDLSASIKSSHSFRAPRGPAPSD</sequence>
<dbReference type="GO" id="GO:0015689">
    <property type="term" value="P:molybdate ion transport"/>
    <property type="evidence" value="ECO:0007669"/>
    <property type="project" value="TreeGrafter"/>
</dbReference>
<dbReference type="Proteomes" id="UP000543556">
    <property type="component" value="Unassembled WGS sequence"/>
</dbReference>
<accession>A0A7Y7IF19</accession>
<dbReference type="GO" id="GO:0030973">
    <property type="term" value="F:molybdate ion binding"/>
    <property type="evidence" value="ECO:0007669"/>
    <property type="project" value="TreeGrafter"/>
</dbReference>
<dbReference type="PANTHER" id="PTHR30632">
    <property type="entry name" value="MOLYBDATE-BINDING PERIPLASMIC PROTEIN"/>
    <property type="match status" value="1"/>
</dbReference>
<dbReference type="EMBL" id="JAAMFM010000004">
    <property type="protein sequence ID" value="NVM94292.1"/>
    <property type="molecule type" value="Genomic_DNA"/>
</dbReference>
<comment type="caution">
    <text evidence="1">The sequence shown here is derived from an EMBL/GenBank/DDBJ whole genome shotgun (WGS) entry which is preliminary data.</text>
</comment>
<keyword evidence="2" id="KW-1185">Reference proteome</keyword>
<dbReference type="RefSeq" id="WP_176634005.1">
    <property type="nucleotide sequence ID" value="NZ_JAAMFM010000004.1"/>
</dbReference>
<dbReference type="Pfam" id="PF13531">
    <property type="entry name" value="SBP_bac_11"/>
    <property type="match status" value="1"/>
</dbReference>
<dbReference type="Gene3D" id="3.40.190.10">
    <property type="entry name" value="Periplasmic binding protein-like II"/>
    <property type="match status" value="2"/>
</dbReference>